<proteinExistence type="predicted"/>
<evidence type="ECO:0000313" key="5">
    <source>
        <dbReference type="EMBL" id="KAF7350687.1"/>
    </source>
</evidence>
<keyword evidence="6" id="KW-1185">Reference proteome</keyword>
<keyword evidence="2" id="KW-0274">FAD</keyword>
<feature type="domain" description="FAD-binding" evidence="4">
    <location>
        <begin position="53"/>
        <end position="344"/>
    </location>
</feature>
<dbReference type="EMBL" id="JACAZH010000014">
    <property type="protein sequence ID" value="KAF7350687.1"/>
    <property type="molecule type" value="Genomic_DNA"/>
</dbReference>
<dbReference type="PANTHER" id="PTHR46720:SF3">
    <property type="entry name" value="FAD-BINDING DOMAIN-CONTAINING PROTEIN-RELATED"/>
    <property type="match status" value="1"/>
</dbReference>
<dbReference type="PANTHER" id="PTHR46720">
    <property type="entry name" value="HYDROXYLASE, PUTATIVE (AFU_ORTHOLOGUE AFUA_3G01460)-RELATED"/>
    <property type="match status" value="1"/>
</dbReference>
<gene>
    <name evidence="5" type="ORF">MSAN_01629500</name>
</gene>
<dbReference type="Gene3D" id="3.50.50.60">
    <property type="entry name" value="FAD/NAD(P)-binding domain"/>
    <property type="match status" value="1"/>
</dbReference>
<accession>A0A8H6Y0Y7</accession>
<keyword evidence="3" id="KW-0560">Oxidoreductase</keyword>
<dbReference type="OrthoDB" id="417877at2759"/>
<dbReference type="AlphaFoldDB" id="A0A8H6Y0Y7"/>
<evidence type="ECO:0000256" key="2">
    <source>
        <dbReference type="ARBA" id="ARBA00022827"/>
    </source>
</evidence>
<dbReference type="Proteomes" id="UP000623467">
    <property type="component" value="Unassembled WGS sequence"/>
</dbReference>
<keyword evidence="1" id="KW-0285">Flavoprotein</keyword>
<dbReference type="InterPro" id="IPR051104">
    <property type="entry name" value="FAD_monoxygenase"/>
</dbReference>
<dbReference type="GO" id="GO:0071949">
    <property type="term" value="F:FAD binding"/>
    <property type="evidence" value="ECO:0007669"/>
    <property type="project" value="InterPro"/>
</dbReference>
<dbReference type="PRINTS" id="PR00420">
    <property type="entry name" value="RNGMNOXGNASE"/>
</dbReference>
<name>A0A8H6Y0Y7_9AGAR</name>
<evidence type="ECO:0000313" key="6">
    <source>
        <dbReference type="Proteomes" id="UP000623467"/>
    </source>
</evidence>
<dbReference type="SUPFAM" id="SSF54373">
    <property type="entry name" value="FAD-linked reductases, C-terminal domain"/>
    <property type="match status" value="1"/>
</dbReference>
<dbReference type="InterPro" id="IPR002938">
    <property type="entry name" value="FAD-bd"/>
</dbReference>
<dbReference type="Pfam" id="PF01494">
    <property type="entry name" value="FAD_binding_3"/>
    <property type="match status" value="1"/>
</dbReference>
<evidence type="ECO:0000259" key="4">
    <source>
        <dbReference type="Pfam" id="PF01494"/>
    </source>
</evidence>
<protein>
    <submittedName>
        <fullName evidence="5">FAD NAD-binding domain-containing protein</fullName>
    </submittedName>
</protein>
<dbReference type="SUPFAM" id="SSF51905">
    <property type="entry name" value="FAD/NAD(P)-binding domain"/>
    <property type="match status" value="1"/>
</dbReference>
<sequence>MSETEYKFRVAIACVIVENCLLALSRKRIRGGRIAIDIYEAKPEVSTIGAGVAIWKRSWQVLQDLGFEEEIVKRGFNVPKDGESRGPIFRKSDQPMEGFDFHDHMMPYGPLSLHRPTFLEILQSKLSADCKIHTSKRLEKYTTSGKDSEVQLVFADGSIATADILVGADGVHSATRASLFASMGDGYEQYIQPIFSGTIAYRGSFPKAKLAEALPSDRVKFWCGKNMHVVSHPLGPSIGMICYCSDPDAEGKPFNGPLVTEAATEDVVKRFANWEPDLRPLVQAAETYNAWAIHVVNPLPCYVSGSVVLIGDAAHAMTPHQGVGGGQAVEDAHILARLLSHPVTRKEHITGVLKLFEDLRLAPTQDAAEKSRMTGMMYEFSHPDFLFDDSVHPNKPSREELKALGNALGLSFGWLAEGNVEEDWAKAEARLKNITEQSEI</sequence>
<comment type="caution">
    <text evidence="5">The sequence shown here is derived from an EMBL/GenBank/DDBJ whole genome shotgun (WGS) entry which is preliminary data.</text>
</comment>
<dbReference type="InterPro" id="IPR036188">
    <property type="entry name" value="FAD/NAD-bd_sf"/>
</dbReference>
<reference evidence="5" key="1">
    <citation type="submission" date="2020-05" db="EMBL/GenBank/DDBJ databases">
        <title>Mycena genomes resolve the evolution of fungal bioluminescence.</title>
        <authorList>
            <person name="Tsai I.J."/>
        </authorList>
    </citation>
    <scope>NUCLEOTIDE SEQUENCE</scope>
    <source>
        <strain evidence="5">160909Yilan</strain>
    </source>
</reference>
<evidence type="ECO:0000256" key="3">
    <source>
        <dbReference type="ARBA" id="ARBA00023002"/>
    </source>
</evidence>
<dbReference type="GO" id="GO:0044550">
    <property type="term" value="P:secondary metabolite biosynthetic process"/>
    <property type="evidence" value="ECO:0007669"/>
    <property type="project" value="TreeGrafter"/>
</dbReference>
<evidence type="ECO:0000256" key="1">
    <source>
        <dbReference type="ARBA" id="ARBA00022630"/>
    </source>
</evidence>
<dbReference type="GO" id="GO:0016491">
    <property type="term" value="F:oxidoreductase activity"/>
    <property type="evidence" value="ECO:0007669"/>
    <property type="project" value="UniProtKB-KW"/>
</dbReference>
<organism evidence="5 6">
    <name type="scientific">Mycena sanguinolenta</name>
    <dbReference type="NCBI Taxonomy" id="230812"/>
    <lineage>
        <taxon>Eukaryota</taxon>
        <taxon>Fungi</taxon>
        <taxon>Dikarya</taxon>
        <taxon>Basidiomycota</taxon>
        <taxon>Agaricomycotina</taxon>
        <taxon>Agaricomycetes</taxon>
        <taxon>Agaricomycetidae</taxon>
        <taxon>Agaricales</taxon>
        <taxon>Marasmiineae</taxon>
        <taxon>Mycenaceae</taxon>
        <taxon>Mycena</taxon>
    </lineage>
</organism>